<dbReference type="GO" id="GO:0005524">
    <property type="term" value="F:ATP binding"/>
    <property type="evidence" value="ECO:0007669"/>
    <property type="project" value="UniProtKB-KW"/>
</dbReference>
<feature type="domain" description="Helicase C-terminal" evidence="6">
    <location>
        <begin position="205"/>
        <end position="364"/>
    </location>
</feature>
<evidence type="ECO:0000256" key="2">
    <source>
        <dbReference type="ARBA" id="ARBA00022801"/>
    </source>
</evidence>
<sequence>MQKIWQEKWMEQKYGEPTEIQQAIYEPLQNGEDIMAISPTGTGKTVAYTLPILEKIEAKPHTQWLVLAPSHELVMQISDTIKTWIIDDGIKVLPIIGGANVKRQIEKLKKKPQIIVASPGRALELIKQKKIKMHEVKTITLDEADQLLLAENFKSTVEILASSMRDSQLVLVSATKLDDTEPFFRQTEKKPQVIEVTPKTRATENVEHLYMEVENRDKATLIRRLEHVSGMRALVFVRDKPRMDILLEKLAYDGVKAAGIHGDIRRDVRKKTLQDFKKGQLNFLIVTDVAARGLDIQDLPYVIHYDLAKTEKEYVHRSGRTGRMGKKGTVISFVNERETRTLKQYLKEMDQTGELVRFYKGKLMSGAAPKKK</sequence>
<gene>
    <name evidence="7" type="ORF">X560_2436</name>
</gene>
<dbReference type="EMBL" id="AZHO01000034">
    <property type="protein sequence ID" value="KMT58103.1"/>
    <property type="molecule type" value="Genomic_DNA"/>
</dbReference>
<dbReference type="PANTHER" id="PTHR47963">
    <property type="entry name" value="DEAD-BOX ATP-DEPENDENT RNA HELICASE 47, MITOCHONDRIAL"/>
    <property type="match status" value="1"/>
</dbReference>
<evidence type="ECO:0000256" key="1">
    <source>
        <dbReference type="ARBA" id="ARBA00022741"/>
    </source>
</evidence>
<organism evidence="7 8">
    <name type="scientific">Listeria fleischmannii 1991</name>
    <dbReference type="NCBI Taxonomy" id="1430899"/>
    <lineage>
        <taxon>Bacteria</taxon>
        <taxon>Bacillati</taxon>
        <taxon>Bacillota</taxon>
        <taxon>Bacilli</taxon>
        <taxon>Bacillales</taxon>
        <taxon>Listeriaceae</taxon>
        <taxon>Listeria</taxon>
    </lineage>
</organism>
<evidence type="ECO:0000256" key="4">
    <source>
        <dbReference type="ARBA" id="ARBA00022840"/>
    </source>
</evidence>
<dbReference type="GO" id="GO:0033592">
    <property type="term" value="F:RNA strand annealing activity"/>
    <property type="evidence" value="ECO:0007669"/>
    <property type="project" value="TreeGrafter"/>
</dbReference>
<dbReference type="InterPro" id="IPR011545">
    <property type="entry name" value="DEAD/DEAH_box_helicase_dom"/>
</dbReference>
<dbReference type="OrthoDB" id="9805696at2"/>
<dbReference type="SMART" id="SM00490">
    <property type="entry name" value="HELICc"/>
    <property type="match status" value="1"/>
</dbReference>
<dbReference type="CDD" id="cd18787">
    <property type="entry name" value="SF2_C_DEAD"/>
    <property type="match status" value="1"/>
</dbReference>
<evidence type="ECO:0000313" key="8">
    <source>
        <dbReference type="Proteomes" id="UP000052258"/>
    </source>
</evidence>
<dbReference type="PROSITE" id="PS51192">
    <property type="entry name" value="HELICASE_ATP_BIND_1"/>
    <property type="match status" value="1"/>
</dbReference>
<evidence type="ECO:0000313" key="7">
    <source>
        <dbReference type="EMBL" id="KMT58103.1"/>
    </source>
</evidence>
<dbReference type="GO" id="GO:0005840">
    <property type="term" value="C:ribosome"/>
    <property type="evidence" value="ECO:0007669"/>
    <property type="project" value="TreeGrafter"/>
</dbReference>
<evidence type="ECO:0000256" key="3">
    <source>
        <dbReference type="ARBA" id="ARBA00022806"/>
    </source>
</evidence>
<name>A0A0J8GBB0_9LIST</name>
<dbReference type="SMART" id="SM00487">
    <property type="entry name" value="DEXDc"/>
    <property type="match status" value="1"/>
</dbReference>
<accession>A0A0J8GBB0</accession>
<dbReference type="RefSeq" id="WP_007477115.1">
    <property type="nucleotide sequence ID" value="NZ_KQ130621.1"/>
</dbReference>
<dbReference type="Pfam" id="PF00270">
    <property type="entry name" value="DEAD"/>
    <property type="match status" value="1"/>
</dbReference>
<dbReference type="Pfam" id="PF00271">
    <property type="entry name" value="Helicase_C"/>
    <property type="match status" value="1"/>
</dbReference>
<dbReference type="Gene3D" id="3.40.50.300">
    <property type="entry name" value="P-loop containing nucleotide triphosphate hydrolases"/>
    <property type="match status" value="2"/>
</dbReference>
<dbReference type="AlphaFoldDB" id="A0A0J8GBB0"/>
<dbReference type="InterPro" id="IPR044742">
    <property type="entry name" value="DEAD/DEAH_RhlB"/>
</dbReference>
<dbReference type="CDD" id="cd00268">
    <property type="entry name" value="DEADc"/>
    <property type="match status" value="1"/>
</dbReference>
<dbReference type="PROSITE" id="PS51194">
    <property type="entry name" value="HELICASE_CTER"/>
    <property type="match status" value="1"/>
</dbReference>
<keyword evidence="4" id="KW-0067">ATP-binding</keyword>
<keyword evidence="3 7" id="KW-0347">Helicase</keyword>
<protein>
    <submittedName>
        <fullName evidence="7">Putative ATP-dependent RNA helicase</fullName>
    </submittedName>
</protein>
<dbReference type="PATRIC" id="fig|1430899.3.peg.2488"/>
<dbReference type="SUPFAM" id="SSF52540">
    <property type="entry name" value="P-loop containing nucleoside triphosphate hydrolases"/>
    <property type="match status" value="1"/>
</dbReference>
<evidence type="ECO:0000259" key="5">
    <source>
        <dbReference type="PROSITE" id="PS51192"/>
    </source>
</evidence>
<dbReference type="Proteomes" id="UP000052258">
    <property type="component" value="Unassembled WGS sequence"/>
</dbReference>
<proteinExistence type="predicted"/>
<keyword evidence="2" id="KW-0378">Hydrolase</keyword>
<dbReference type="GO" id="GO:0003724">
    <property type="term" value="F:RNA helicase activity"/>
    <property type="evidence" value="ECO:0007669"/>
    <property type="project" value="TreeGrafter"/>
</dbReference>
<dbReference type="InterPro" id="IPR027417">
    <property type="entry name" value="P-loop_NTPase"/>
</dbReference>
<dbReference type="InterPro" id="IPR014001">
    <property type="entry name" value="Helicase_ATP-bd"/>
</dbReference>
<dbReference type="InterPro" id="IPR001650">
    <property type="entry name" value="Helicase_C-like"/>
</dbReference>
<keyword evidence="1" id="KW-0547">Nucleotide-binding</keyword>
<keyword evidence="8" id="KW-1185">Reference proteome</keyword>
<feature type="domain" description="Helicase ATP-binding" evidence="5">
    <location>
        <begin position="25"/>
        <end position="194"/>
    </location>
</feature>
<dbReference type="GO" id="GO:0009409">
    <property type="term" value="P:response to cold"/>
    <property type="evidence" value="ECO:0007669"/>
    <property type="project" value="TreeGrafter"/>
</dbReference>
<dbReference type="PANTHER" id="PTHR47963:SF7">
    <property type="entry name" value="ATP-DEPENDENT RNA HELICASE YFML-RELATED"/>
    <property type="match status" value="1"/>
</dbReference>
<dbReference type="GO" id="GO:0016787">
    <property type="term" value="F:hydrolase activity"/>
    <property type="evidence" value="ECO:0007669"/>
    <property type="project" value="UniProtKB-KW"/>
</dbReference>
<comment type="caution">
    <text evidence="7">The sequence shown here is derived from an EMBL/GenBank/DDBJ whole genome shotgun (WGS) entry which is preliminary data.</text>
</comment>
<evidence type="ECO:0000259" key="6">
    <source>
        <dbReference type="PROSITE" id="PS51194"/>
    </source>
</evidence>
<dbReference type="InterPro" id="IPR050547">
    <property type="entry name" value="DEAD_box_RNA_helicases"/>
</dbReference>
<dbReference type="GO" id="GO:0005829">
    <property type="term" value="C:cytosol"/>
    <property type="evidence" value="ECO:0007669"/>
    <property type="project" value="TreeGrafter"/>
</dbReference>
<reference evidence="7 8" key="1">
    <citation type="journal article" date="2015" name="Genome Biol. Evol.">
        <title>Comparative Genomics of Listeria Sensu Lato: Genus-Wide Differences in Evolutionary Dynamics and the Progressive Gain of Complex, Potentially Pathogenicity-Related Traits through Lateral Gene Transfer.</title>
        <authorList>
            <person name="Chiara M."/>
            <person name="Caruso M."/>
            <person name="D'Erchia A.M."/>
            <person name="Manzari C."/>
            <person name="Fraccalvieri R."/>
            <person name="Goffredo E."/>
            <person name="Latorre L."/>
            <person name="Miccolupo A."/>
            <person name="Padalino I."/>
            <person name="Santagada G."/>
            <person name="Chiocco D."/>
            <person name="Pesole G."/>
            <person name="Horner D.S."/>
            <person name="Parisi A."/>
        </authorList>
    </citation>
    <scope>NUCLEOTIDE SEQUENCE [LARGE SCALE GENOMIC DNA]</scope>
    <source>
        <strain evidence="7 8">1991</strain>
    </source>
</reference>